<comment type="caution">
    <text evidence="2">The sequence shown here is derived from an EMBL/GenBank/DDBJ whole genome shotgun (WGS) entry which is preliminary data.</text>
</comment>
<evidence type="ECO:0000256" key="1">
    <source>
        <dbReference type="ARBA" id="ARBA00022679"/>
    </source>
</evidence>
<dbReference type="AlphaFoldDB" id="A0A0M0BLM8"/>
<dbReference type="SUPFAM" id="SSF52540">
    <property type="entry name" value="P-loop containing nucleoside triphosphate hydrolases"/>
    <property type="match status" value="1"/>
</dbReference>
<evidence type="ECO:0000313" key="2">
    <source>
        <dbReference type="EMBL" id="KON29265.1"/>
    </source>
</evidence>
<dbReference type="PANTHER" id="PTHR12788:SF10">
    <property type="entry name" value="PROTEIN-TYROSINE SULFOTRANSFERASE"/>
    <property type="match status" value="1"/>
</dbReference>
<sequence length="300" mass="35245">MIAMKRLIQLLDGLWDRIGRSGWYDGAYVSQDSPILVGGCARSGTTLLRVMLDTHPHIYCGPESNLFLPVRIRTRKRIEELAWAFDIPAEDIEALLGGSGSLPEFIERFFRTMSGIHGKRRWGDKSPRNVQRLDYIFEHFPRARFIHMIRDGRDVACSLRTFPRRKIVDGRIVPVRTDRPLDECIRRWVHDVNMGMRHRGDPRYHELRYEDLISDTEGVLRGLFAFLDEPYEEEVLRYYEVQDSTREAIKFPQNIEATQPIYQKAVGRWREEFGEEDKRLFKRLGGVLLVDLGYEDDDEW</sequence>
<evidence type="ECO:0008006" key="4">
    <source>
        <dbReference type="Google" id="ProtNLM"/>
    </source>
</evidence>
<dbReference type="GO" id="GO:0008476">
    <property type="term" value="F:protein-tyrosine sulfotransferase activity"/>
    <property type="evidence" value="ECO:0007669"/>
    <property type="project" value="InterPro"/>
</dbReference>
<dbReference type="EMBL" id="LFWZ01000070">
    <property type="protein sequence ID" value="KON29265.1"/>
    <property type="molecule type" value="Genomic_DNA"/>
</dbReference>
<dbReference type="Pfam" id="PF13469">
    <property type="entry name" value="Sulfotransfer_3"/>
    <property type="match status" value="1"/>
</dbReference>
<protein>
    <recommendedName>
        <fullName evidence="4">Sulfotransferase</fullName>
    </recommendedName>
</protein>
<dbReference type="Proteomes" id="UP000037210">
    <property type="component" value="Unassembled WGS sequence"/>
</dbReference>
<dbReference type="InterPro" id="IPR026634">
    <property type="entry name" value="TPST-like"/>
</dbReference>
<dbReference type="Gene3D" id="3.40.50.300">
    <property type="entry name" value="P-loop containing nucleotide triphosphate hydrolases"/>
    <property type="match status" value="1"/>
</dbReference>
<reference evidence="2 3" key="1">
    <citation type="submission" date="2015-06" db="EMBL/GenBank/DDBJ databases">
        <title>New insights into the roles of widespread benthic archaea in carbon and nitrogen cycling.</title>
        <authorList>
            <person name="Lazar C.S."/>
            <person name="Baker B.J."/>
            <person name="Seitz K.W."/>
            <person name="Hyde A.S."/>
            <person name="Dick G.J."/>
            <person name="Hinrichs K.-U."/>
            <person name="Teske A.P."/>
        </authorList>
    </citation>
    <scope>NUCLEOTIDE SEQUENCE [LARGE SCALE GENOMIC DNA]</scope>
    <source>
        <strain evidence="2">DG-45</strain>
    </source>
</reference>
<dbReference type="InterPro" id="IPR027417">
    <property type="entry name" value="P-loop_NTPase"/>
</dbReference>
<organism evidence="2 3">
    <name type="scientific">miscellaneous Crenarchaeota group-15 archaeon DG-45</name>
    <dbReference type="NCBI Taxonomy" id="1685127"/>
    <lineage>
        <taxon>Archaea</taxon>
        <taxon>Candidatus Bathyarchaeota</taxon>
        <taxon>MCG-15</taxon>
    </lineage>
</organism>
<dbReference type="PANTHER" id="PTHR12788">
    <property type="entry name" value="PROTEIN-TYROSINE SULFOTRANSFERASE 2"/>
    <property type="match status" value="1"/>
</dbReference>
<proteinExistence type="predicted"/>
<keyword evidence="1" id="KW-0808">Transferase</keyword>
<name>A0A0M0BLM8_9ARCH</name>
<gene>
    <name evidence="2" type="ORF">AC482_06950</name>
</gene>
<evidence type="ECO:0000313" key="3">
    <source>
        <dbReference type="Proteomes" id="UP000037210"/>
    </source>
</evidence>
<accession>A0A0M0BLM8</accession>